<dbReference type="AlphaFoldDB" id="A0A7Y0L6R6"/>
<name>A0A7Y0L6R6_9FIRM</name>
<evidence type="ECO:0000259" key="11">
    <source>
        <dbReference type="PROSITE" id="PS00300"/>
    </source>
</evidence>
<keyword evidence="13" id="KW-1185">Reference proteome</keyword>
<dbReference type="Pfam" id="PF00448">
    <property type="entry name" value="SRP54"/>
    <property type="match status" value="1"/>
</dbReference>
<feature type="binding site" evidence="9">
    <location>
        <begin position="188"/>
        <end position="192"/>
    </location>
    <ligand>
        <name>GTP</name>
        <dbReference type="ChEBI" id="CHEBI:37565"/>
    </ligand>
</feature>
<dbReference type="GO" id="GO:0005525">
    <property type="term" value="F:GTP binding"/>
    <property type="evidence" value="ECO:0007669"/>
    <property type="project" value="UniProtKB-UniRule"/>
</dbReference>
<keyword evidence="6 9" id="KW-0733">Signal recognition particle</keyword>
<comment type="domain">
    <text evidence="9">Composed of three domains: the N-terminal N domain, which is responsible for interactions with the ribosome, the central G domain, which binds GTP, and the C-terminal M domain, which binds the RNA and the signal sequence of the RNC.</text>
</comment>
<dbReference type="GO" id="GO:0006614">
    <property type="term" value="P:SRP-dependent cotranslational protein targeting to membrane"/>
    <property type="evidence" value="ECO:0007669"/>
    <property type="project" value="InterPro"/>
</dbReference>
<dbReference type="SUPFAM" id="SSF52540">
    <property type="entry name" value="P-loop containing nucleoside triphosphate hydrolases"/>
    <property type="match status" value="1"/>
</dbReference>
<dbReference type="Pfam" id="PF02881">
    <property type="entry name" value="SRP54_N"/>
    <property type="match status" value="1"/>
</dbReference>
<dbReference type="InterPro" id="IPR004780">
    <property type="entry name" value="SRP"/>
</dbReference>
<dbReference type="GO" id="GO:0003924">
    <property type="term" value="F:GTPase activity"/>
    <property type="evidence" value="ECO:0007669"/>
    <property type="project" value="UniProtKB-UniRule"/>
</dbReference>
<feature type="region of interest" description="Disordered" evidence="10">
    <location>
        <begin position="425"/>
        <end position="445"/>
    </location>
</feature>
<dbReference type="InterPro" id="IPR003593">
    <property type="entry name" value="AAA+_ATPase"/>
</dbReference>
<evidence type="ECO:0000256" key="6">
    <source>
        <dbReference type="ARBA" id="ARBA00023135"/>
    </source>
</evidence>
<protein>
    <recommendedName>
        <fullName evidence="9">Signal recognition particle protein</fullName>
        <ecNumber evidence="9">3.6.5.4</ecNumber>
    </recommendedName>
    <alternativeName>
        <fullName evidence="9">Fifty-four homolog</fullName>
    </alternativeName>
</protein>
<dbReference type="EC" id="3.6.5.4" evidence="9"/>
<dbReference type="InterPro" id="IPR004125">
    <property type="entry name" value="Signal_recog_particle_SRP54_M"/>
</dbReference>
<keyword evidence="5 9" id="KW-0342">GTP-binding</keyword>
<evidence type="ECO:0000256" key="10">
    <source>
        <dbReference type="SAM" id="MobiDB-lite"/>
    </source>
</evidence>
<dbReference type="PANTHER" id="PTHR11564">
    <property type="entry name" value="SIGNAL RECOGNITION PARTICLE 54K PROTEIN SRP54"/>
    <property type="match status" value="1"/>
</dbReference>
<accession>A0A7Y0L6R6</accession>
<dbReference type="Gene3D" id="1.10.260.30">
    <property type="entry name" value="Signal recognition particle, SRP54 subunit, M-domain"/>
    <property type="match status" value="1"/>
</dbReference>
<dbReference type="InterPro" id="IPR036891">
    <property type="entry name" value="Signal_recog_part_SRP54_M_sf"/>
</dbReference>
<keyword evidence="4 9" id="KW-0694">RNA-binding</keyword>
<dbReference type="EMBL" id="JABBVZ010000036">
    <property type="protein sequence ID" value="NMP22959.1"/>
    <property type="molecule type" value="Genomic_DNA"/>
</dbReference>
<evidence type="ECO:0000313" key="12">
    <source>
        <dbReference type="EMBL" id="NMP22959.1"/>
    </source>
</evidence>
<dbReference type="NCBIfam" id="TIGR00959">
    <property type="entry name" value="ffh"/>
    <property type="match status" value="1"/>
</dbReference>
<evidence type="ECO:0000256" key="8">
    <source>
        <dbReference type="ARBA" id="ARBA00048027"/>
    </source>
</evidence>
<sequence>MFDALTEKLQQTFKRMRNKGRLTEADVKEALREVRLALLEADVNFKVVREFLGRVEARAVGQDVLESLTPDQAVIRIVRDELIQLMGSHVERVHMASNPPTVIYMVGLQGAGKTTASAKLARMLRHQGRQPLLVAADIYRPAAIDQLKVLADKIQVPVVTEPSKTPVELAELGKAASRRMAKDVIIIDTAGRLHVDDDLMGELEAMNARIPANEMLLVVDAMTGQDAVRVAEAFKERLPLTGVVMTKLDGDARGGAALSIREVTQLPIKLVGSGEKLEDLEPFNPDRMASRILGMGDILTLIEKAEASMDREDTQALAEKITKADFTLDDFRAMIDQVKKLGPLSKVMEMMPGMGGKMAKMKDKVDDRSVVRVEAILNSMTKKERQRPEIIDGSRRLRIARGSGTTVQEVNRLLKQFDEIKKMMKQMKGKKGRMRMPRMPFPPLG</sequence>
<evidence type="ECO:0000256" key="4">
    <source>
        <dbReference type="ARBA" id="ARBA00022884"/>
    </source>
</evidence>
<dbReference type="GO" id="GO:0008312">
    <property type="term" value="F:7S RNA binding"/>
    <property type="evidence" value="ECO:0007669"/>
    <property type="project" value="InterPro"/>
</dbReference>
<keyword evidence="9" id="KW-0963">Cytoplasm</keyword>
<evidence type="ECO:0000256" key="9">
    <source>
        <dbReference type="HAMAP-Rule" id="MF_00306"/>
    </source>
</evidence>
<evidence type="ECO:0000313" key="13">
    <source>
        <dbReference type="Proteomes" id="UP000533476"/>
    </source>
</evidence>
<comment type="function">
    <text evidence="9">Involved in targeting and insertion of nascent membrane proteins into the cytoplasmic membrane. Binds to the hydrophobic signal sequence of the ribosome-nascent chain (RNC) as it emerges from the ribosomes. The SRP-RNC complex is then targeted to the cytoplasmic membrane where it interacts with the SRP receptor FtsY.</text>
</comment>
<evidence type="ECO:0000256" key="3">
    <source>
        <dbReference type="ARBA" id="ARBA00022801"/>
    </source>
</evidence>
<feature type="binding site" evidence="9">
    <location>
        <begin position="107"/>
        <end position="114"/>
    </location>
    <ligand>
        <name>GTP</name>
        <dbReference type="ChEBI" id="CHEBI:37565"/>
    </ligand>
</feature>
<dbReference type="SUPFAM" id="SSF47446">
    <property type="entry name" value="Signal peptide-binding domain"/>
    <property type="match status" value="1"/>
</dbReference>
<keyword evidence="2 9" id="KW-0547">Nucleotide-binding</keyword>
<keyword evidence="7 9" id="KW-0687">Ribonucleoprotein</keyword>
<comment type="subcellular location">
    <subcellularLocation>
        <location evidence="9">Cytoplasm</location>
    </subcellularLocation>
    <text evidence="9">The SRP-RNC complex is targeted to the cytoplasmic membrane.</text>
</comment>
<dbReference type="InterPro" id="IPR000897">
    <property type="entry name" value="SRP54_GTPase_dom"/>
</dbReference>
<comment type="catalytic activity">
    <reaction evidence="8 9">
        <text>GTP + H2O = GDP + phosphate + H(+)</text>
        <dbReference type="Rhea" id="RHEA:19669"/>
        <dbReference type="ChEBI" id="CHEBI:15377"/>
        <dbReference type="ChEBI" id="CHEBI:15378"/>
        <dbReference type="ChEBI" id="CHEBI:37565"/>
        <dbReference type="ChEBI" id="CHEBI:43474"/>
        <dbReference type="ChEBI" id="CHEBI:58189"/>
        <dbReference type="EC" id="3.6.5.4"/>
    </reaction>
</comment>
<dbReference type="RefSeq" id="WP_169099779.1">
    <property type="nucleotide sequence ID" value="NZ_JABBVZ010000036.1"/>
</dbReference>
<dbReference type="SMART" id="SM00963">
    <property type="entry name" value="SRP54_N"/>
    <property type="match status" value="1"/>
</dbReference>
<comment type="similarity">
    <text evidence="1 9">Belongs to the GTP-binding SRP family. SRP54 subfamily.</text>
</comment>
<comment type="caution">
    <text evidence="12">The sequence shown here is derived from an EMBL/GenBank/DDBJ whole genome shotgun (WGS) entry which is preliminary data.</text>
</comment>
<reference evidence="12 13" key="1">
    <citation type="submission" date="2020-04" db="EMBL/GenBank/DDBJ databases">
        <authorList>
            <person name="Zhang R."/>
            <person name="Schippers A."/>
        </authorList>
    </citation>
    <scope>NUCLEOTIDE SEQUENCE [LARGE SCALE GENOMIC DNA]</scope>
    <source>
        <strain evidence="12 13">DSM 109850</strain>
    </source>
</reference>
<dbReference type="Gene3D" id="3.40.50.300">
    <property type="entry name" value="P-loop containing nucleotide triphosphate hydrolases"/>
    <property type="match status" value="1"/>
</dbReference>
<dbReference type="Gene3D" id="1.20.120.140">
    <property type="entry name" value="Signal recognition particle SRP54, nucleotide-binding domain"/>
    <property type="match status" value="1"/>
</dbReference>
<dbReference type="InterPro" id="IPR022941">
    <property type="entry name" value="SRP54"/>
</dbReference>
<feature type="binding site" evidence="9">
    <location>
        <begin position="246"/>
        <end position="249"/>
    </location>
    <ligand>
        <name>GTP</name>
        <dbReference type="ChEBI" id="CHEBI:37565"/>
    </ligand>
</feature>
<dbReference type="InterPro" id="IPR013822">
    <property type="entry name" value="Signal_recog_particl_SRP54_hlx"/>
</dbReference>
<feature type="compositionally biased region" description="Basic residues" evidence="10">
    <location>
        <begin position="425"/>
        <end position="436"/>
    </location>
</feature>
<evidence type="ECO:0000256" key="5">
    <source>
        <dbReference type="ARBA" id="ARBA00023134"/>
    </source>
</evidence>
<dbReference type="Pfam" id="PF02978">
    <property type="entry name" value="SRP_SPB"/>
    <property type="match status" value="1"/>
</dbReference>
<gene>
    <name evidence="9 12" type="primary">ffh</name>
    <name evidence="12" type="ORF">HIJ39_11430</name>
</gene>
<dbReference type="SMART" id="SM00382">
    <property type="entry name" value="AAA"/>
    <property type="match status" value="1"/>
</dbReference>
<organism evidence="12 13">
    <name type="scientific">Sulfobacillus harzensis</name>
    <dbReference type="NCBI Taxonomy" id="2729629"/>
    <lineage>
        <taxon>Bacteria</taxon>
        <taxon>Bacillati</taxon>
        <taxon>Bacillota</taxon>
        <taxon>Clostridia</taxon>
        <taxon>Eubacteriales</taxon>
        <taxon>Clostridiales Family XVII. Incertae Sedis</taxon>
        <taxon>Sulfobacillus</taxon>
    </lineage>
</organism>
<dbReference type="GO" id="GO:0048500">
    <property type="term" value="C:signal recognition particle"/>
    <property type="evidence" value="ECO:0007669"/>
    <property type="project" value="UniProtKB-UniRule"/>
</dbReference>
<dbReference type="SMART" id="SM00962">
    <property type="entry name" value="SRP54"/>
    <property type="match status" value="1"/>
</dbReference>
<dbReference type="InterPro" id="IPR027417">
    <property type="entry name" value="P-loop_NTPase"/>
</dbReference>
<comment type="subunit">
    <text evidence="9">Part of the signal recognition particle protein translocation system, which is composed of SRP and FtsY.</text>
</comment>
<feature type="domain" description="SRP54-type proteins GTP-binding" evidence="11">
    <location>
        <begin position="267"/>
        <end position="280"/>
    </location>
</feature>
<dbReference type="InterPro" id="IPR042101">
    <property type="entry name" value="SRP54_N_sf"/>
</dbReference>
<dbReference type="Proteomes" id="UP000533476">
    <property type="component" value="Unassembled WGS sequence"/>
</dbReference>
<evidence type="ECO:0000256" key="7">
    <source>
        <dbReference type="ARBA" id="ARBA00023274"/>
    </source>
</evidence>
<dbReference type="PANTHER" id="PTHR11564:SF5">
    <property type="entry name" value="SIGNAL RECOGNITION PARTICLE SUBUNIT SRP54"/>
    <property type="match status" value="1"/>
</dbReference>
<proteinExistence type="inferred from homology"/>
<evidence type="ECO:0000256" key="2">
    <source>
        <dbReference type="ARBA" id="ARBA00022741"/>
    </source>
</evidence>
<dbReference type="HAMAP" id="MF_00306">
    <property type="entry name" value="SRP54"/>
    <property type="match status" value="1"/>
</dbReference>
<keyword evidence="3 9" id="KW-0378">Hydrolase</keyword>
<evidence type="ECO:0000256" key="1">
    <source>
        <dbReference type="ARBA" id="ARBA00005450"/>
    </source>
</evidence>
<dbReference type="PROSITE" id="PS00300">
    <property type="entry name" value="SRP54"/>
    <property type="match status" value="1"/>
</dbReference>
<dbReference type="CDD" id="cd18539">
    <property type="entry name" value="SRP_G"/>
    <property type="match status" value="1"/>
</dbReference>